<evidence type="ECO:0000256" key="4">
    <source>
        <dbReference type="SAM" id="MobiDB-lite"/>
    </source>
</evidence>
<protein>
    <submittedName>
        <fullName evidence="7">Sugar kinase</fullName>
    </submittedName>
</protein>
<dbReference type="InterPro" id="IPR018485">
    <property type="entry name" value="FGGY_C"/>
</dbReference>
<dbReference type="Proteomes" id="UP000240571">
    <property type="component" value="Unassembled WGS sequence"/>
</dbReference>
<evidence type="ECO:0000256" key="1">
    <source>
        <dbReference type="ARBA" id="ARBA00009156"/>
    </source>
</evidence>
<proteinExistence type="inferred from homology"/>
<accession>A0A2T4FL68</accession>
<organism evidence="7 8">
    <name type="scientific">Pseudomonas aylmerensis</name>
    <dbReference type="NCBI Taxonomy" id="1869229"/>
    <lineage>
        <taxon>Bacteria</taxon>
        <taxon>Pseudomonadati</taxon>
        <taxon>Pseudomonadota</taxon>
        <taxon>Gammaproteobacteria</taxon>
        <taxon>Pseudomonadales</taxon>
        <taxon>Pseudomonadaceae</taxon>
        <taxon>Pseudomonas</taxon>
    </lineage>
</organism>
<dbReference type="Pfam" id="PF02782">
    <property type="entry name" value="FGGY_C"/>
    <property type="match status" value="1"/>
</dbReference>
<comment type="caution">
    <text evidence="7">The sequence shown here is derived from an EMBL/GenBank/DDBJ whole genome shotgun (WGS) entry which is preliminary data.</text>
</comment>
<sequence length="492" mass="52961">MGTSSTRVGVIDESGRRRGAASRPARLSNPAPRVYGQCPDEMYASVMLAIADVLAQPSINARDVCGIAICGQMAGISTIGRHWEATTPYDSWLDMRCASQVQRLKPYEQQIIERSGGPVSATHAAKWLYWRDEQPQVYRRVSKLIMPAAYVAGRMAALEADAAFMDDTYLGFNSFADSRTLQWITSLIDEFHLDAERLPQLVRPWDRIGAVCARAARDCGLPVGTPIFAGCADIAASLLGTGAFASGQLFDIAGTGAVLATLLDTFAVDAQHKTLSTFRHCVPGMYYSMAYVGGAGLTLKGFGLTPDECLQLEARAAALCARNKLLYLPHCGGRHAPFDASLSGAFVGLDWSHDRTDQYRAMLESIAYEYAQFLRCMRDIDNVAGLGGVISLGGGANSPVFRQIKADVLGLPYHKLPSAEYGVLGAAMLAGHGAGVFADLQQTATDWRAPVQSVALPDPSRSAFYEGMHRAYERLAGALKPVLDDLQAVPLG</sequence>
<evidence type="ECO:0000259" key="5">
    <source>
        <dbReference type="Pfam" id="PF00370"/>
    </source>
</evidence>
<dbReference type="PANTHER" id="PTHR43095">
    <property type="entry name" value="SUGAR KINASE"/>
    <property type="match status" value="1"/>
</dbReference>
<dbReference type="PIRSF" id="PIRSF000538">
    <property type="entry name" value="GlpK"/>
    <property type="match status" value="1"/>
</dbReference>
<dbReference type="AlphaFoldDB" id="A0A2T4FL68"/>
<evidence type="ECO:0000256" key="2">
    <source>
        <dbReference type="ARBA" id="ARBA00022679"/>
    </source>
</evidence>
<dbReference type="OrthoDB" id="9805576at2"/>
<dbReference type="InterPro" id="IPR000577">
    <property type="entry name" value="Carb_kinase_FGGY"/>
</dbReference>
<name>A0A2T4FL68_9PSED</name>
<dbReference type="SUPFAM" id="SSF53067">
    <property type="entry name" value="Actin-like ATPase domain"/>
    <property type="match status" value="2"/>
</dbReference>
<comment type="similarity">
    <text evidence="1">Belongs to the FGGY kinase family.</text>
</comment>
<evidence type="ECO:0000256" key="3">
    <source>
        <dbReference type="ARBA" id="ARBA00022777"/>
    </source>
</evidence>
<reference evidence="7 8" key="1">
    <citation type="submission" date="2018-03" db="EMBL/GenBank/DDBJ databases">
        <title>Diversity of bacteria associated with corn roots inoculated with woodland soils in Canada, and Description of Pseudomonas aylmerense sp. nov.</title>
        <authorList>
            <person name="Tambong J.T."/>
            <person name="Xu R."/>
            <person name="Tchagang C."/>
        </authorList>
    </citation>
    <scope>NUCLEOTIDE SEQUENCE [LARGE SCALE GENOMIC DNA]</scope>
    <source>
        <strain evidence="7 8">S1E44</strain>
    </source>
</reference>
<evidence type="ECO:0000313" key="8">
    <source>
        <dbReference type="Proteomes" id="UP000240571"/>
    </source>
</evidence>
<dbReference type="Pfam" id="PF00370">
    <property type="entry name" value="FGGY_N"/>
    <property type="match status" value="1"/>
</dbReference>
<dbReference type="GO" id="GO:0016301">
    <property type="term" value="F:kinase activity"/>
    <property type="evidence" value="ECO:0007669"/>
    <property type="project" value="UniProtKB-KW"/>
</dbReference>
<keyword evidence="2" id="KW-0808">Transferase</keyword>
<dbReference type="PANTHER" id="PTHR43095:SF5">
    <property type="entry name" value="XYLULOSE KINASE"/>
    <property type="match status" value="1"/>
</dbReference>
<dbReference type="InterPro" id="IPR018484">
    <property type="entry name" value="FGGY_N"/>
</dbReference>
<feature type="domain" description="Carbohydrate kinase FGGY C-terminal" evidence="6">
    <location>
        <begin position="276"/>
        <end position="433"/>
    </location>
</feature>
<dbReference type="InterPro" id="IPR050406">
    <property type="entry name" value="FGGY_Carb_Kinase"/>
</dbReference>
<evidence type="ECO:0000313" key="7">
    <source>
        <dbReference type="EMBL" id="PTC24141.1"/>
    </source>
</evidence>
<feature type="domain" description="Carbohydrate kinase FGGY N-terminal" evidence="5">
    <location>
        <begin position="1"/>
        <end position="240"/>
    </location>
</feature>
<dbReference type="InterPro" id="IPR043129">
    <property type="entry name" value="ATPase_NBD"/>
</dbReference>
<dbReference type="GO" id="GO:0005975">
    <property type="term" value="P:carbohydrate metabolic process"/>
    <property type="evidence" value="ECO:0007669"/>
    <property type="project" value="InterPro"/>
</dbReference>
<feature type="region of interest" description="Disordered" evidence="4">
    <location>
        <begin position="1"/>
        <end position="31"/>
    </location>
</feature>
<dbReference type="CDD" id="cd00366">
    <property type="entry name" value="ASKHA_NBD_FGGY"/>
    <property type="match status" value="1"/>
</dbReference>
<keyword evidence="3 7" id="KW-0418">Kinase</keyword>
<gene>
    <name evidence="7" type="ORF">C9382_29015</name>
</gene>
<dbReference type="EMBL" id="PYWW01000056">
    <property type="protein sequence ID" value="PTC24141.1"/>
    <property type="molecule type" value="Genomic_DNA"/>
</dbReference>
<evidence type="ECO:0000259" key="6">
    <source>
        <dbReference type="Pfam" id="PF02782"/>
    </source>
</evidence>
<dbReference type="Gene3D" id="3.30.420.40">
    <property type="match status" value="2"/>
</dbReference>